<proteinExistence type="predicted"/>
<dbReference type="RefSeq" id="WP_160359664.1">
    <property type="nucleotide sequence ID" value="NZ_WSRQ01000022.1"/>
</dbReference>
<evidence type="ECO:0000313" key="2">
    <source>
        <dbReference type="EMBL" id="MVX64820.1"/>
    </source>
</evidence>
<dbReference type="Proteomes" id="UP000656077">
    <property type="component" value="Unassembled WGS sequence"/>
</dbReference>
<organism evidence="2 3">
    <name type="scientific">Clostridium chromiireducens</name>
    <dbReference type="NCBI Taxonomy" id="225345"/>
    <lineage>
        <taxon>Bacteria</taxon>
        <taxon>Bacillati</taxon>
        <taxon>Bacillota</taxon>
        <taxon>Clostridia</taxon>
        <taxon>Eubacteriales</taxon>
        <taxon>Clostridiaceae</taxon>
        <taxon>Clostridium</taxon>
    </lineage>
</organism>
<dbReference type="InterPro" id="IPR000182">
    <property type="entry name" value="GNAT_dom"/>
</dbReference>
<dbReference type="InterPro" id="IPR053144">
    <property type="entry name" value="Acetyltransferase_Butenolide"/>
</dbReference>
<evidence type="ECO:0000259" key="1">
    <source>
        <dbReference type="PROSITE" id="PS51186"/>
    </source>
</evidence>
<protein>
    <submittedName>
        <fullName evidence="2">GNAT family N-acetyltransferase</fullName>
    </submittedName>
</protein>
<dbReference type="SUPFAM" id="SSF55729">
    <property type="entry name" value="Acyl-CoA N-acyltransferases (Nat)"/>
    <property type="match status" value="1"/>
</dbReference>
<dbReference type="GO" id="GO:0016747">
    <property type="term" value="F:acyltransferase activity, transferring groups other than amino-acyl groups"/>
    <property type="evidence" value="ECO:0007669"/>
    <property type="project" value="InterPro"/>
</dbReference>
<feature type="domain" description="N-acetyltransferase" evidence="1">
    <location>
        <begin position="4"/>
        <end position="141"/>
    </location>
</feature>
<dbReference type="PANTHER" id="PTHR43233:SF1">
    <property type="entry name" value="FAMILY N-ACETYLTRANSFERASE, PUTATIVE (AFU_ORTHOLOGUE AFUA_6G03350)-RELATED"/>
    <property type="match status" value="1"/>
</dbReference>
<sequence>MGNIVLLEDRLTVEQFCDLQEAVGFGRPNHEQIEKAIKNSIYSISVNVDGEVVGMGRLVGDGARIFYIQDVFIKPKYQRKGIGRLIVEKLLEYIKSNSLINSNIMVGLMAAKGKEEFYQKLGFRIRPNEKEGNGMMINIKL</sequence>
<evidence type="ECO:0000313" key="3">
    <source>
        <dbReference type="Proteomes" id="UP000656077"/>
    </source>
</evidence>
<dbReference type="Gene3D" id="3.40.630.30">
    <property type="match status" value="1"/>
</dbReference>
<dbReference type="PANTHER" id="PTHR43233">
    <property type="entry name" value="FAMILY N-ACETYLTRANSFERASE, PUTATIVE (AFU_ORTHOLOGUE AFUA_6G03350)-RELATED"/>
    <property type="match status" value="1"/>
</dbReference>
<name>A0A964RNM0_9CLOT</name>
<comment type="caution">
    <text evidence="2">The sequence shown here is derived from an EMBL/GenBank/DDBJ whole genome shotgun (WGS) entry which is preliminary data.</text>
</comment>
<accession>A0A964RNM0</accession>
<dbReference type="InterPro" id="IPR016181">
    <property type="entry name" value="Acyl_CoA_acyltransferase"/>
</dbReference>
<dbReference type="AlphaFoldDB" id="A0A964RNM0"/>
<dbReference type="EMBL" id="WSRQ01000022">
    <property type="protein sequence ID" value="MVX64820.1"/>
    <property type="molecule type" value="Genomic_DNA"/>
</dbReference>
<dbReference type="CDD" id="cd04301">
    <property type="entry name" value="NAT_SF"/>
    <property type="match status" value="1"/>
</dbReference>
<dbReference type="Pfam" id="PF13673">
    <property type="entry name" value="Acetyltransf_10"/>
    <property type="match status" value="1"/>
</dbReference>
<gene>
    <name evidence="2" type="ORF">GKZ28_14065</name>
</gene>
<dbReference type="PROSITE" id="PS51186">
    <property type="entry name" value="GNAT"/>
    <property type="match status" value="1"/>
</dbReference>
<reference evidence="2" key="1">
    <citation type="submission" date="2019-12" db="EMBL/GenBank/DDBJ databases">
        <title>Microbes associate with the intestines of laboratory mice.</title>
        <authorList>
            <person name="Navarre W."/>
            <person name="Wong E."/>
        </authorList>
    </citation>
    <scope>NUCLEOTIDE SEQUENCE</scope>
    <source>
        <strain evidence="2">NM79_F5</strain>
    </source>
</reference>